<accession>A0ABY5BPE9</accession>
<evidence type="ECO:0000313" key="3">
    <source>
        <dbReference type="Proteomes" id="UP001056707"/>
    </source>
</evidence>
<dbReference type="Proteomes" id="UP001056707">
    <property type="component" value="Chromosome"/>
</dbReference>
<dbReference type="EMBL" id="CP097116">
    <property type="protein sequence ID" value="USS85051.1"/>
    <property type="molecule type" value="Genomic_DNA"/>
</dbReference>
<evidence type="ECO:0000313" key="2">
    <source>
        <dbReference type="EMBL" id="USS85051.1"/>
    </source>
</evidence>
<keyword evidence="3" id="KW-1185">Reference proteome</keyword>
<feature type="domain" description="Thoeris anti-defense 2-like" evidence="1">
    <location>
        <begin position="39"/>
        <end position="66"/>
    </location>
</feature>
<evidence type="ECO:0000259" key="1">
    <source>
        <dbReference type="Pfam" id="PF11195"/>
    </source>
</evidence>
<sequence>MTIIEATKQAQEKKCGITRPYKGQVFACIYPTDRSFQFTLLEPFKDDGSEDWHPTPEDVLANDWELYEKKP</sequence>
<name>A0ABY5BPE9_9LACO</name>
<gene>
    <name evidence="2" type="ORF">M3M35_07110</name>
</gene>
<reference evidence="2" key="1">
    <citation type="submission" date="2022-05" db="EMBL/GenBank/DDBJ databases">
        <authorList>
            <person name="Oliphant S.A."/>
            <person name="Watson-Haigh N.S."/>
            <person name="Sumby K.M."/>
            <person name="Gardner J.M."/>
            <person name="Jiranek V."/>
        </authorList>
    </citation>
    <scope>NUCLEOTIDE SEQUENCE</scope>
    <source>
        <strain evidence="2">KI16_H9</strain>
    </source>
</reference>
<proteinExistence type="predicted"/>
<dbReference type="InterPro" id="IPR021361">
    <property type="entry name" value="Tad2-like_dom"/>
</dbReference>
<dbReference type="RefSeq" id="WP_252749946.1">
    <property type="nucleotide sequence ID" value="NZ_CP097116.1"/>
</dbReference>
<dbReference type="Pfam" id="PF11195">
    <property type="entry name" value="Tad2-like"/>
    <property type="match status" value="1"/>
</dbReference>
<protein>
    <submittedName>
        <fullName evidence="2">DUF2829 domain-containing protein</fullName>
    </submittedName>
</protein>
<organism evidence="2 3">
    <name type="scientific">Fructilactobacillus myrtifloralis</name>
    <dbReference type="NCBI Taxonomy" id="2940301"/>
    <lineage>
        <taxon>Bacteria</taxon>
        <taxon>Bacillati</taxon>
        <taxon>Bacillota</taxon>
        <taxon>Bacilli</taxon>
        <taxon>Lactobacillales</taxon>
        <taxon>Lactobacillaceae</taxon>
        <taxon>Fructilactobacillus</taxon>
    </lineage>
</organism>